<dbReference type="EMBL" id="GG662820">
    <property type="protein sequence ID" value="EAR89434.1"/>
    <property type="molecule type" value="Genomic_DNA"/>
</dbReference>
<feature type="coiled-coil region" evidence="1">
    <location>
        <begin position="1"/>
        <end position="47"/>
    </location>
</feature>
<dbReference type="GeneID" id="7838461"/>
<dbReference type="InParanoid" id="Q22WI3"/>
<reference evidence="3" key="1">
    <citation type="journal article" date="2006" name="PLoS Biol.">
        <title>Macronuclear genome sequence of the ciliate Tetrahymena thermophila, a model eukaryote.</title>
        <authorList>
            <person name="Eisen J.A."/>
            <person name="Coyne R.S."/>
            <person name="Wu M."/>
            <person name="Wu D."/>
            <person name="Thiagarajan M."/>
            <person name="Wortman J.R."/>
            <person name="Badger J.H."/>
            <person name="Ren Q."/>
            <person name="Amedeo P."/>
            <person name="Jones K.M."/>
            <person name="Tallon L.J."/>
            <person name="Delcher A.L."/>
            <person name="Salzberg S.L."/>
            <person name="Silva J.C."/>
            <person name="Haas B.J."/>
            <person name="Majoros W.H."/>
            <person name="Farzad M."/>
            <person name="Carlton J.M."/>
            <person name="Smith R.K. Jr."/>
            <person name="Garg J."/>
            <person name="Pearlman R.E."/>
            <person name="Karrer K.M."/>
            <person name="Sun L."/>
            <person name="Manning G."/>
            <person name="Elde N.C."/>
            <person name="Turkewitz A.P."/>
            <person name="Asai D.J."/>
            <person name="Wilkes D.E."/>
            <person name="Wang Y."/>
            <person name="Cai H."/>
            <person name="Collins K."/>
            <person name="Stewart B.A."/>
            <person name="Lee S.R."/>
            <person name="Wilamowska K."/>
            <person name="Weinberg Z."/>
            <person name="Ruzzo W.L."/>
            <person name="Wloga D."/>
            <person name="Gaertig J."/>
            <person name="Frankel J."/>
            <person name="Tsao C.-C."/>
            <person name="Gorovsky M.A."/>
            <person name="Keeling P.J."/>
            <person name="Waller R.F."/>
            <person name="Patron N.J."/>
            <person name="Cherry J.M."/>
            <person name="Stover N.A."/>
            <person name="Krieger C.J."/>
            <person name="del Toro C."/>
            <person name="Ryder H.F."/>
            <person name="Williamson S.C."/>
            <person name="Barbeau R.A."/>
            <person name="Hamilton E.P."/>
            <person name="Orias E."/>
        </authorList>
    </citation>
    <scope>NUCLEOTIDE SEQUENCE [LARGE SCALE GENOMIC DNA]</scope>
    <source>
        <strain evidence="3">SB210</strain>
    </source>
</reference>
<sequence length="409" mass="49477">MEKVQKTLDKYNSLILNQSNESLEDRRQKIYSILKQLDREIQQIEDEDYDMYCFYKYFIANQSIKYLNLNKNEKETFSEQLSTYKEFVIEKIKNTEIELNQLSSQQPSNNQLIQQCLNKLKDEVELIKNEDKSLYDHYQKLISERFIDKSEKIRKIINTINQLVKNHSFEEEECFQRQIQQALKQLEKSIRILEEENYDQYGYYCFLIAYYKKEYLNLNPQDAENCDNVKKTYIDHILNKIEEIYNEVFNITSQKYMDQTNLVEYLNNLQNEIQFIEKEDYQKFGYYKYIIAENKLSYLILDLKQQKKCEQEKKNFMKYYEQYLQLKYNQNLQNDHLKAVNIDLNIVNEKQIQNNQLNQQGITFKQSASIIKILEESLSQLQKQGQKLKKEKGNENINISNISSQYSQY</sequence>
<feature type="coiled-coil region" evidence="1">
    <location>
        <begin position="85"/>
        <end position="130"/>
    </location>
</feature>
<name>Q22WI3_TETTS</name>
<gene>
    <name evidence="2" type="ORF">TTHERM_00155530</name>
</gene>
<feature type="coiled-coil region" evidence="1">
    <location>
        <begin position="371"/>
        <end position="398"/>
    </location>
</feature>
<organism evidence="2 3">
    <name type="scientific">Tetrahymena thermophila (strain SB210)</name>
    <dbReference type="NCBI Taxonomy" id="312017"/>
    <lineage>
        <taxon>Eukaryota</taxon>
        <taxon>Sar</taxon>
        <taxon>Alveolata</taxon>
        <taxon>Ciliophora</taxon>
        <taxon>Intramacronucleata</taxon>
        <taxon>Oligohymenophorea</taxon>
        <taxon>Hymenostomatida</taxon>
        <taxon>Tetrahymenina</taxon>
        <taxon>Tetrahymenidae</taxon>
        <taxon>Tetrahymena</taxon>
    </lineage>
</organism>
<dbReference type="KEGG" id="tet:TTHERM_00155530"/>
<dbReference type="RefSeq" id="XP_001009679.1">
    <property type="nucleotide sequence ID" value="XM_001009679.1"/>
</dbReference>
<proteinExistence type="predicted"/>
<protein>
    <submittedName>
        <fullName evidence="2">Uncharacterized protein</fullName>
    </submittedName>
</protein>
<accession>Q22WI3</accession>
<keyword evidence="3" id="KW-1185">Reference proteome</keyword>
<evidence type="ECO:0000313" key="3">
    <source>
        <dbReference type="Proteomes" id="UP000009168"/>
    </source>
</evidence>
<evidence type="ECO:0000313" key="2">
    <source>
        <dbReference type="EMBL" id="EAR89434.1"/>
    </source>
</evidence>
<dbReference type="HOGENOM" id="CLU_673539_0_0_1"/>
<evidence type="ECO:0000256" key="1">
    <source>
        <dbReference type="SAM" id="Coils"/>
    </source>
</evidence>
<dbReference type="Proteomes" id="UP000009168">
    <property type="component" value="Unassembled WGS sequence"/>
</dbReference>
<dbReference type="AlphaFoldDB" id="Q22WI3"/>
<keyword evidence="1" id="KW-0175">Coiled coil</keyword>